<keyword evidence="1" id="KW-0812">Transmembrane</keyword>
<gene>
    <name evidence="2" type="ORF">LCGC14_3085660</name>
</gene>
<evidence type="ECO:0000313" key="2">
    <source>
        <dbReference type="EMBL" id="KKK54348.1"/>
    </source>
</evidence>
<name>A0A0F8WCS5_9ZZZZ</name>
<comment type="caution">
    <text evidence="2">The sequence shown here is derived from an EMBL/GenBank/DDBJ whole genome shotgun (WGS) entry which is preliminary data.</text>
</comment>
<keyword evidence="1" id="KW-0472">Membrane</keyword>
<accession>A0A0F8WCS5</accession>
<keyword evidence="1" id="KW-1133">Transmembrane helix</keyword>
<reference evidence="2" key="1">
    <citation type="journal article" date="2015" name="Nature">
        <title>Complex archaea that bridge the gap between prokaryotes and eukaryotes.</title>
        <authorList>
            <person name="Spang A."/>
            <person name="Saw J.H."/>
            <person name="Jorgensen S.L."/>
            <person name="Zaremba-Niedzwiedzka K."/>
            <person name="Martijn J."/>
            <person name="Lind A.E."/>
            <person name="van Eijk R."/>
            <person name="Schleper C."/>
            <person name="Guy L."/>
            <person name="Ettema T.J."/>
        </authorList>
    </citation>
    <scope>NUCLEOTIDE SEQUENCE</scope>
</reference>
<protein>
    <submittedName>
        <fullName evidence="2">Uncharacterized protein</fullName>
    </submittedName>
</protein>
<organism evidence="2">
    <name type="scientific">marine sediment metagenome</name>
    <dbReference type="NCBI Taxonomy" id="412755"/>
    <lineage>
        <taxon>unclassified sequences</taxon>
        <taxon>metagenomes</taxon>
        <taxon>ecological metagenomes</taxon>
    </lineage>
</organism>
<dbReference type="AlphaFoldDB" id="A0A0F8WCS5"/>
<dbReference type="EMBL" id="LAZR01066040">
    <property type="protein sequence ID" value="KKK54348.1"/>
    <property type="molecule type" value="Genomic_DNA"/>
</dbReference>
<sequence>MNPEEFQDSVLQRLTAVETELKLMRRNGWGKLAGSGGTGGGVAVALIVAARMLGLL</sequence>
<feature type="transmembrane region" description="Helical" evidence="1">
    <location>
        <begin position="32"/>
        <end position="53"/>
    </location>
</feature>
<proteinExistence type="predicted"/>
<evidence type="ECO:0000256" key="1">
    <source>
        <dbReference type="SAM" id="Phobius"/>
    </source>
</evidence>